<evidence type="ECO:0000313" key="1">
    <source>
        <dbReference type="EMBL" id="EFG82732.1"/>
    </source>
</evidence>
<organism evidence="1 2">
    <name type="scientific">Corynebacterium ammoniagenes DSM 20306</name>
    <dbReference type="NCBI Taxonomy" id="649754"/>
    <lineage>
        <taxon>Bacteria</taxon>
        <taxon>Bacillati</taxon>
        <taxon>Actinomycetota</taxon>
        <taxon>Actinomycetes</taxon>
        <taxon>Mycobacteriales</taxon>
        <taxon>Corynebacteriaceae</taxon>
        <taxon>Corynebacterium</taxon>
    </lineage>
</organism>
<proteinExistence type="predicted"/>
<accession>A0ABN0AIU4</accession>
<name>A0ABN0AIU4_CORAM</name>
<comment type="caution">
    <text evidence="1">The sequence shown here is derived from an EMBL/GenBank/DDBJ whole genome shotgun (WGS) entry which is preliminary data.</text>
</comment>
<sequence length="104" mass="11840">MGLSAIETDRLAVFLMGKASLWLHDKARRTSKFVLLAWNYGDVKLFTSEIHCWRFKRLNNFAVIVHTVVFVFSSLKTFEGIGLQLVFDSATGCVVIGCHRYVLK</sequence>
<protein>
    <submittedName>
        <fullName evidence="1">Uncharacterized protein</fullName>
    </submittedName>
</protein>
<gene>
    <name evidence="1" type="ORF">HMPREF0281_00262</name>
</gene>
<keyword evidence="2" id="KW-1185">Reference proteome</keyword>
<dbReference type="Proteomes" id="UP000006015">
    <property type="component" value="Unassembled WGS sequence"/>
</dbReference>
<dbReference type="EMBL" id="ADNS01000001">
    <property type="protein sequence ID" value="EFG82732.1"/>
    <property type="molecule type" value="Genomic_DNA"/>
</dbReference>
<evidence type="ECO:0000313" key="2">
    <source>
        <dbReference type="Proteomes" id="UP000006015"/>
    </source>
</evidence>
<reference evidence="1 2" key="1">
    <citation type="submission" date="2010-04" db="EMBL/GenBank/DDBJ databases">
        <authorList>
            <person name="Weinstock G."/>
            <person name="Sodergren E."/>
            <person name="Clifton S."/>
            <person name="Fulton L."/>
            <person name="Fulton B."/>
            <person name="Courtney L."/>
            <person name="Fronick C."/>
            <person name="Harrison M."/>
            <person name="Strong C."/>
            <person name="Farmer C."/>
            <person name="Delahaunty K."/>
            <person name="Markovic C."/>
            <person name="Hall O."/>
            <person name="Minx P."/>
            <person name="Tomlinson C."/>
            <person name="Mitreva M."/>
            <person name="Hou S."/>
            <person name="Wollam A."/>
            <person name="Pepin K.H."/>
            <person name="Johnson M."/>
            <person name="Bhonagiri V."/>
            <person name="Zhang X."/>
            <person name="Suruliraj S."/>
            <person name="Warren W."/>
            <person name="Chinwalla A."/>
            <person name="Mardis E.R."/>
            <person name="Wilson R.K."/>
        </authorList>
    </citation>
    <scope>NUCLEOTIDE SEQUENCE [LARGE SCALE GENOMIC DNA]</scope>
    <source>
        <strain evidence="1 2">DSM 20306</strain>
    </source>
</reference>